<dbReference type="AlphaFoldDB" id="A0A0D2PA66"/>
<evidence type="ECO:0000256" key="1">
    <source>
        <dbReference type="SAM" id="MobiDB-lite"/>
    </source>
</evidence>
<evidence type="ECO:0000313" key="3">
    <source>
        <dbReference type="Proteomes" id="UP000054270"/>
    </source>
</evidence>
<evidence type="ECO:0000313" key="2">
    <source>
        <dbReference type="EMBL" id="KJA17200.1"/>
    </source>
</evidence>
<name>A0A0D2PA66_HYPSF</name>
<reference evidence="3" key="1">
    <citation type="submission" date="2014-04" db="EMBL/GenBank/DDBJ databases">
        <title>Evolutionary Origins and Diversification of the Mycorrhizal Mutualists.</title>
        <authorList>
            <consortium name="DOE Joint Genome Institute"/>
            <consortium name="Mycorrhizal Genomics Consortium"/>
            <person name="Kohler A."/>
            <person name="Kuo A."/>
            <person name="Nagy L.G."/>
            <person name="Floudas D."/>
            <person name="Copeland A."/>
            <person name="Barry K.W."/>
            <person name="Cichocki N."/>
            <person name="Veneault-Fourrey C."/>
            <person name="LaButti K."/>
            <person name="Lindquist E.A."/>
            <person name="Lipzen A."/>
            <person name="Lundell T."/>
            <person name="Morin E."/>
            <person name="Murat C."/>
            <person name="Riley R."/>
            <person name="Ohm R."/>
            <person name="Sun H."/>
            <person name="Tunlid A."/>
            <person name="Henrissat B."/>
            <person name="Grigoriev I.V."/>
            <person name="Hibbett D.S."/>
            <person name="Martin F."/>
        </authorList>
    </citation>
    <scope>NUCLEOTIDE SEQUENCE [LARGE SCALE GENOMIC DNA]</scope>
    <source>
        <strain evidence="3">FD-334 SS-4</strain>
    </source>
</reference>
<proteinExistence type="predicted"/>
<dbReference type="Gene3D" id="3.40.50.1460">
    <property type="match status" value="1"/>
</dbReference>
<feature type="compositionally biased region" description="Basic and acidic residues" evidence="1">
    <location>
        <begin position="26"/>
        <end position="38"/>
    </location>
</feature>
<organism evidence="2 3">
    <name type="scientific">Hypholoma sublateritium (strain FD-334 SS-4)</name>
    <dbReference type="NCBI Taxonomy" id="945553"/>
    <lineage>
        <taxon>Eukaryota</taxon>
        <taxon>Fungi</taxon>
        <taxon>Dikarya</taxon>
        <taxon>Basidiomycota</taxon>
        <taxon>Agaricomycotina</taxon>
        <taxon>Agaricomycetes</taxon>
        <taxon>Agaricomycetidae</taxon>
        <taxon>Agaricales</taxon>
        <taxon>Agaricineae</taxon>
        <taxon>Strophariaceae</taxon>
        <taxon>Hypholoma</taxon>
    </lineage>
</organism>
<dbReference type="Proteomes" id="UP000054270">
    <property type="component" value="Unassembled WGS sequence"/>
</dbReference>
<feature type="region of interest" description="Disordered" evidence="1">
    <location>
        <begin position="1"/>
        <end position="59"/>
    </location>
</feature>
<protein>
    <submittedName>
        <fullName evidence="2">Uncharacterized protein</fullName>
    </submittedName>
</protein>
<keyword evidence="3" id="KW-1185">Reference proteome</keyword>
<gene>
    <name evidence="2" type="ORF">HYPSUDRAFT_1041009</name>
</gene>
<dbReference type="EMBL" id="KN817607">
    <property type="protein sequence ID" value="KJA17200.1"/>
    <property type="molecule type" value="Genomic_DNA"/>
</dbReference>
<sequence>MDCNNPFPSKSDLAVLRNHASSSSPQDRDHTSSTHLDRASPSPPNLDLAPTSNQTPYSDRLNKMMTENSFPLSNRSDPFFEDVAEHLSRLDAGLHWKKLNNDRGSAQPTGPNGVFRPSVDIASHDLRSFGPPDTHMVLMACDSNELCRETQKGGFFTTALLKVLKANKNLTYAQIMDRMDDIPHQTPQLEGYHRDRRIFDFEDLPAPSVDR</sequence>
<accession>A0A0D2PA66</accession>